<comment type="caution">
    <text evidence="1">The sequence shown here is derived from an EMBL/GenBank/DDBJ whole genome shotgun (WGS) entry which is preliminary data.</text>
</comment>
<proteinExistence type="predicted"/>
<reference evidence="1" key="1">
    <citation type="submission" date="2022-07" db="EMBL/GenBank/DDBJ databases">
        <title>Phylogenomic reconstructions and comparative analyses of Kickxellomycotina fungi.</title>
        <authorList>
            <person name="Reynolds N.K."/>
            <person name="Stajich J.E."/>
            <person name="Barry K."/>
            <person name="Grigoriev I.V."/>
            <person name="Crous P."/>
            <person name="Smith M.E."/>
        </authorList>
    </citation>
    <scope>NUCLEOTIDE SEQUENCE</scope>
    <source>
        <strain evidence="1">RSA 861</strain>
    </source>
</reference>
<dbReference type="Proteomes" id="UP001150569">
    <property type="component" value="Unassembled WGS sequence"/>
</dbReference>
<evidence type="ECO:0000313" key="2">
    <source>
        <dbReference type="Proteomes" id="UP001150569"/>
    </source>
</evidence>
<protein>
    <submittedName>
        <fullName evidence="1">Uncharacterized protein</fullName>
    </submittedName>
</protein>
<keyword evidence="2" id="KW-1185">Reference proteome</keyword>
<gene>
    <name evidence="1" type="ORF">IWQ60_006998</name>
</gene>
<dbReference type="OrthoDB" id="379794at2759"/>
<dbReference type="AlphaFoldDB" id="A0A9W8DVW2"/>
<accession>A0A9W8DVW2</accession>
<sequence>MVKLPLSEFVTAAREIRNACGHDPAQQHAYVASSLPAQIRQVILRLSGAAPLSDEENLAVLVGLQTLSNLVTGNPTGQHRLLFLWQSDTADSPAPSLAAVMDLSSSRIKETIATLLLNTVARNPVVAADLLLRTDAALAVWRGLLLLTEHHQNDTSGLFGLTFAITNEVIDAQITEPVYRRLVDADKQAGETSPLAVGPSAITFLKFIDSRFHRALDHLLNRQEDTADSALFRALADHALGLFGELAGVLLTGAATDGKITPSQTLGRQLLASLSAAGSSQVPGGLPSVDHYVSYYTTLVLVLQILKHVSQLRGQVGLPENRQKELLRQTLGT</sequence>
<dbReference type="EMBL" id="JANBPT010000444">
    <property type="protein sequence ID" value="KAJ1920429.1"/>
    <property type="molecule type" value="Genomic_DNA"/>
</dbReference>
<evidence type="ECO:0000313" key="1">
    <source>
        <dbReference type="EMBL" id="KAJ1920429.1"/>
    </source>
</evidence>
<name>A0A9W8DVW2_9FUNG</name>
<organism evidence="1 2">
    <name type="scientific">Tieghemiomyces parasiticus</name>
    <dbReference type="NCBI Taxonomy" id="78921"/>
    <lineage>
        <taxon>Eukaryota</taxon>
        <taxon>Fungi</taxon>
        <taxon>Fungi incertae sedis</taxon>
        <taxon>Zoopagomycota</taxon>
        <taxon>Kickxellomycotina</taxon>
        <taxon>Dimargaritomycetes</taxon>
        <taxon>Dimargaritales</taxon>
        <taxon>Dimargaritaceae</taxon>
        <taxon>Tieghemiomyces</taxon>
    </lineage>
</organism>